<sequence length="177" mass="19294">MAPTIADLIERNKATLAEHTPIPTFGEIQAANGPLPTTLIVTCMDPRCIPERYFNLGVGQVVVHRNAGGNVRHALRDIGIVEELFHVAELAIVHHTDCGTLAFTEDQVRGGVKARVAREHWADVDRITFGANADLVGSVKGDVAWVRAHPLISDRLKQGCQGFVFDIKTGEIEKVDV</sequence>
<comment type="caution">
    <text evidence="6">The sequence shown here is derived from an EMBL/GenBank/DDBJ whole genome shotgun (WGS) entry which is preliminary data.</text>
</comment>
<accession>A0AAE0K7C1</accession>
<keyword evidence="2 4" id="KW-0479">Metal-binding</keyword>
<dbReference type="GO" id="GO:0008270">
    <property type="term" value="F:zinc ion binding"/>
    <property type="evidence" value="ECO:0007669"/>
    <property type="project" value="UniProtKB-UniRule"/>
</dbReference>
<proteinExistence type="inferred from homology"/>
<dbReference type="PANTHER" id="PTHR43175:SF3">
    <property type="entry name" value="CARBON DISULFIDE HYDROLASE"/>
    <property type="match status" value="1"/>
</dbReference>
<dbReference type="PANTHER" id="PTHR43175">
    <property type="entry name" value="CARBONIC ANHYDRASE"/>
    <property type="match status" value="1"/>
</dbReference>
<evidence type="ECO:0000256" key="2">
    <source>
        <dbReference type="ARBA" id="ARBA00022723"/>
    </source>
</evidence>
<dbReference type="Proteomes" id="UP001287356">
    <property type="component" value="Unassembled WGS sequence"/>
</dbReference>
<comment type="catalytic activity">
    <reaction evidence="5">
        <text>hydrogencarbonate + H(+) = CO2 + H2O</text>
        <dbReference type="Rhea" id="RHEA:10748"/>
        <dbReference type="ChEBI" id="CHEBI:15377"/>
        <dbReference type="ChEBI" id="CHEBI:15378"/>
        <dbReference type="ChEBI" id="CHEBI:16526"/>
        <dbReference type="ChEBI" id="CHEBI:17544"/>
        <dbReference type="EC" id="4.2.1.1"/>
    </reaction>
</comment>
<keyword evidence="5" id="KW-0456">Lyase</keyword>
<organism evidence="6 7">
    <name type="scientific">Lasiosphaeria ovina</name>
    <dbReference type="NCBI Taxonomy" id="92902"/>
    <lineage>
        <taxon>Eukaryota</taxon>
        <taxon>Fungi</taxon>
        <taxon>Dikarya</taxon>
        <taxon>Ascomycota</taxon>
        <taxon>Pezizomycotina</taxon>
        <taxon>Sordariomycetes</taxon>
        <taxon>Sordariomycetidae</taxon>
        <taxon>Sordariales</taxon>
        <taxon>Lasiosphaeriaceae</taxon>
        <taxon>Lasiosphaeria</taxon>
    </lineage>
</organism>
<keyword evidence="7" id="KW-1185">Reference proteome</keyword>
<name>A0AAE0K7C1_9PEZI</name>
<dbReference type="Pfam" id="PF00484">
    <property type="entry name" value="Pro_CA"/>
    <property type="match status" value="1"/>
</dbReference>
<dbReference type="InterPro" id="IPR001765">
    <property type="entry name" value="Carbonic_anhydrase"/>
</dbReference>
<reference evidence="6" key="2">
    <citation type="submission" date="2023-06" db="EMBL/GenBank/DDBJ databases">
        <authorList>
            <consortium name="Lawrence Berkeley National Laboratory"/>
            <person name="Haridas S."/>
            <person name="Hensen N."/>
            <person name="Bonometti L."/>
            <person name="Westerberg I."/>
            <person name="Brannstrom I.O."/>
            <person name="Guillou S."/>
            <person name="Cros-Aarteil S."/>
            <person name="Calhoun S."/>
            <person name="Kuo A."/>
            <person name="Mondo S."/>
            <person name="Pangilinan J."/>
            <person name="Riley R."/>
            <person name="Labutti K."/>
            <person name="Andreopoulos B."/>
            <person name="Lipzen A."/>
            <person name="Chen C."/>
            <person name="Yanf M."/>
            <person name="Daum C."/>
            <person name="Ng V."/>
            <person name="Clum A."/>
            <person name="Steindorff A."/>
            <person name="Ohm R."/>
            <person name="Martin F."/>
            <person name="Silar P."/>
            <person name="Natvig D."/>
            <person name="Lalanne C."/>
            <person name="Gautier V."/>
            <person name="Ament-Velasquez S.L."/>
            <person name="Kruys A."/>
            <person name="Hutchinson M.I."/>
            <person name="Powell A.J."/>
            <person name="Barry K."/>
            <person name="Miller A.N."/>
            <person name="Grigoriev I.V."/>
            <person name="Debuchy R."/>
            <person name="Gladieux P."/>
            <person name="Thoren M.H."/>
            <person name="Johannesson H."/>
        </authorList>
    </citation>
    <scope>NUCLEOTIDE SEQUENCE</scope>
    <source>
        <strain evidence="6">CBS 958.72</strain>
    </source>
</reference>
<comment type="cofactor">
    <cofactor evidence="4">
        <name>Zn(2+)</name>
        <dbReference type="ChEBI" id="CHEBI:29105"/>
    </cofactor>
    <text evidence="4">Binds 1 zinc ion per subunit.</text>
</comment>
<evidence type="ECO:0000256" key="4">
    <source>
        <dbReference type="PIRSR" id="PIRSR601765-1"/>
    </source>
</evidence>
<evidence type="ECO:0000256" key="1">
    <source>
        <dbReference type="ARBA" id="ARBA00006217"/>
    </source>
</evidence>
<dbReference type="SUPFAM" id="SSF53056">
    <property type="entry name" value="beta-carbonic anhydrase, cab"/>
    <property type="match status" value="1"/>
</dbReference>
<protein>
    <recommendedName>
        <fullName evidence="5">Carbonic anhydrase</fullName>
        <ecNumber evidence="5">4.2.1.1</ecNumber>
    </recommendedName>
    <alternativeName>
        <fullName evidence="5">Carbonate dehydratase</fullName>
    </alternativeName>
</protein>
<gene>
    <name evidence="6" type="ORF">B0T24DRAFT_300161</name>
</gene>
<feature type="binding site" evidence="4">
    <location>
        <position position="45"/>
    </location>
    <ligand>
        <name>Zn(2+)</name>
        <dbReference type="ChEBI" id="CHEBI:29105"/>
    </ligand>
</feature>
<dbReference type="SMART" id="SM00947">
    <property type="entry name" value="Pro_CA"/>
    <property type="match status" value="1"/>
</dbReference>
<dbReference type="EMBL" id="JAULSN010000005">
    <property type="protein sequence ID" value="KAK3370801.1"/>
    <property type="molecule type" value="Genomic_DNA"/>
</dbReference>
<dbReference type="InterPro" id="IPR036874">
    <property type="entry name" value="Carbonic_anhydrase_sf"/>
</dbReference>
<comment type="similarity">
    <text evidence="1 5">Belongs to the beta-class carbonic anhydrase family.</text>
</comment>
<feature type="binding site" evidence="4">
    <location>
        <position position="95"/>
    </location>
    <ligand>
        <name>Zn(2+)</name>
        <dbReference type="ChEBI" id="CHEBI:29105"/>
    </ligand>
</feature>
<evidence type="ECO:0000256" key="3">
    <source>
        <dbReference type="ARBA" id="ARBA00022833"/>
    </source>
</evidence>
<evidence type="ECO:0000256" key="5">
    <source>
        <dbReference type="RuleBase" id="RU003956"/>
    </source>
</evidence>
<comment type="function">
    <text evidence="5">Reversible hydration of carbon dioxide.</text>
</comment>
<evidence type="ECO:0000313" key="7">
    <source>
        <dbReference type="Proteomes" id="UP001287356"/>
    </source>
</evidence>
<dbReference type="GO" id="GO:0004089">
    <property type="term" value="F:carbonate dehydratase activity"/>
    <property type="evidence" value="ECO:0007669"/>
    <property type="project" value="UniProtKB-UniRule"/>
</dbReference>
<keyword evidence="3 4" id="KW-0862">Zinc</keyword>
<feature type="binding site" evidence="4">
    <location>
        <position position="98"/>
    </location>
    <ligand>
        <name>Zn(2+)</name>
        <dbReference type="ChEBI" id="CHEBI:29105"/>
    </ligand>
</feature>
<reference evidence="6" key="1">
    <citation type="journal article" date="2023" name="Mol. Phylogenet. Evol.">
        <title>Genome-scale phylogeny and comparative genomics of the fungal order Sordariales.</title>
        <authorList>
            <person name="Hensen N."/>
            <person name="Bonometti L."/>
            <person name="Westerberg I."/>
            <person name="Brannstrom I.O."/>
            <person name="Guillou S."/>
            <person name="Cros-Aarteil S."/>
            <person name="Calhoun S."/>
            <person name="Haridas S."/>
            <person name="Kuo A."/>
            <person name="Mondo S."/>
            <person name="Pangilinan J."/>
            <person name="Riley R."/>
            <person name="LaButti K."/>
            <person name="Andreopoulos B."/>
            <person name="Lipzen A."/>
            <person name="Chen C."/>
            <person name="Yan M."/>
            <person name="Daum C."/>
            <person name="Ng V."/>
            <person name="Clum A."/>
            <person name="Steindorff A."/>
            <person name="Ohm R.A."/>
            <person name="Martin F."/>
            <person name="Silar P."/>
            <person name="Natvig D.O."/>
            <person name="Lalanne C."/>
            <person name="Gautier V."/>
            <person name="Ament-Velasquez S.L."/>
            <person name="Kruys A."/>
            <person name="Hutchinson M.I."/>
            <person name="Powell A.J."/>
            <person name="Barry K."/>
            <person name="Miller A.N."/>
            <person name="Grigoriev I.V."/>
            <person name="Debuchy R."/>
            <person name="Gladieux P."/>
            <person name="Hiltunen Thoren M."/>
            <person name="Johannesson H."/>
        </authorList>
    </citation>
    <scope>NUCLEOTIDE SEQUENCE</scope>
    <source>
        <strain evidence="6">CBS 958.72</strain>
    </source>
</reference>
<dbReference type="Gene3D" id="3.40.1050.10">
    <property type="entry name" value="Carbonic anhydrase"/>
    <property type="match status" value="1"/>
</dbReference>
<evidence type="ECO:0000313" key="6">
    <source>
        <dbReference type="EMBL" id="KAK3370801.1"/>
    </source>
</evidence>
<feature type="binding site" evidence="4">
    <location>
        <position position="43"/>
    </location>
    <ligand>
        <name>Zn(2+)</name>
        <dbReference type="ChEBI" id="CHEBI:29105"/>
    </ligand>
</feature>
<dbReference type="AlphaFoldDB" id="A0AAE0K7C1"/>
<dbReference type="EC" id="4.2.1.1" evidence="5"/>